<feature type="compositionally biased region" description="Basic and acidic residues" evidence="2">
    <location>
        <begin position="605"/>
        <end position="645"/>
    </location>
</feature>
<gene>
    <name evidence="3" type="ORF">PLEPLA_LOCUS33848</name>
</gene>
<evidence type="ECO:0000313" key="3">
    <source>
        <dbReference type="EMBL" id="CAB1446108.1"/>
    </source>
</evidence>
<feature type="coiled-coil region" evidence="1">
    <location>
        <begin position="796"/>
        <end position="830"/>
    </location>
</feature>
<feature type="compositionally biased region" description="Basic and acidic residues" evidence="2">
    <location>
        <begin position="303"/>
        <end position="320"/>
    </location>
</feature>
<organism evidence="3 4">
    <name type="scientific">Pleuronectes platessa</name>
    <name type="common">European plaice</name>
    <dbReference type="NCBI Taxonomy" id="8262"/>
    <lineage>
        <taxon>Eukaryota</taxon>
        <taxon>Metazoa</taxon>
        <taxon>Chordata</taxon>
        <taxon>Craniata</taxon>
        <taxon>Vertebrata</taxon>
        <taxon>Euteleostomi</taxon>
        <taxon>Actinopterygii</taxon>
        <taxon>Neopterygii</taxon>
        <taxon>Teleostei</taxon>
        <taxon>Neoteleostei</taxon>
        <taxon>Acanthomorphata</taxon>
        <taxon>Carangaria</taxon>
        <taxon>Pleuronectiformes</taxon>
        <taxon>Pleuronectoidei</taxon>
        <taxon>Pleuronectidae</taxon>
        <taxon>Pleuronectes</taxon>
    </lineage>
</organism>
<dbReference type="PANTHER" id="PTHR18881">
    <property type="entry name" value="POLYAMINE-MODULATED FACTOR 1-BINDING PROTEIN 1-RELATED"/>
    <property type="match status" value="1"/>
</dbReference>
<evidence type="ECO:0000313" key="4">
    <source>
        <dbReference type="Proteomes" id="UP001153269"/>
    </source>
</evidence>
<feature type="region of interest" description="Disordered" evidence="2">
    <location>
        <begin position="301"/>
        <end position="322"/>
    </location>
</feature>
<name>A0A9N7VAU3_PLEPL</name>
<comment type="caution">
    <text evidence="3">The sequence shown here is derived from an EMBL/GenBank/DDBJ whole genome shotgun (WGS) entry which is preliminary data.</text>
</comment>
<proteinExistence type="predicted"/>
<protein>
    <submittedName>
        <fullName evidence="3">Uncharacterized protein</fullName>
    </submittedName>
</protein>
<feature type="compositionally biased region" description="Low complexity" evidence="2">
    <location>
        <begin position="910"/>
        <end position="934"/>
    </location>
</feature>
<dbReference type="Proteomes" id="UP001153269">
    <property type="component" value="Unassembled WGS sequence"/>
</dbReference>
<feature type="compositionally biased region" description="Pro residues" evidence="2">
    <location>
        <begin position="935"/>
        <end position="947"/>
    </location>
</feature>
<dbReference type="PANTHER" id="PTHR18881:SF2">
    <property type="entry name" value="POLYAMINE-MODULATED FACTOR 1-BINDING PROTEIN 1"/>
    <property type="match status" value="1"/>
</dbReference>
<reference evidence="3" key="1">
    <citation type="submission" date="2020-03" db="EMBL/GenBank/DDBJ databases">
        <authorList>
            <person name="Weist P."/>
        </authorList>
    </citation>
    <scope>NUCLEOTIDE SEQUENCE</scope>
</reference>
<keyword evidence="1" id="KW-0175">Coiled coil</keyword>
<accession>A0A9N7VAU3</accession>
<dbReference type="GO" id="GO:0007283">
    <property type="term" value="P:spermatogenesis"/>
    <property type="evidence" value="ECO:0007669"/>
    <property type="project" value="TreeGrafter"/>
</dbReference>
<dbReference type="EMBL" id="CADEAL010003890">
    <property type="protein sequence ID" value="CAB1446108.1"/>
    <property type="molecule type" value="Genomic_DNA"/>
</dbReference>
<dbReference type="AlphaFoldDB" id="A0A9N7VAU3"/>
<keyword evidence="4" id="KW-1185">Reference proteome</keyword>
<feature type="coiled-coil region" evidence="1">
    <location>
        <begin position="23"/>
        <end position="72"/>
    </location>
</feature>
<dbReference type="InterPro" id="IPR037391">
    <property type="entry name" value="PMF1-bd"/>
</dbReference>
<evidence type="ECO:0000256" key="1">
    <source>
        <dbReference type="SAM" id="Coils"/>
    </source>
</evidence>
<feature type="region of interest" description="Disordered" evidence="2">
    <location>
        <begin position="599"/>
        <end position="645"/>
    </location>
</feature>
<dbReference type="Gene3D" id="1.10.287.1490">
    <property type="match status" value="1"/>
</dbReference>
<feature type="region of interest" description="Disordered" evidence="2">
    <location>
        <begin position="889"/>
        <end position="947"/>
    </location>
</feature>
<sequence>MTDKHSQNEMIDMRCQNESTYGRRQAEANMESLRSELRASFERRLVEREARVNQLTQELEGVKQKMKGRDERVRHLNQDVLALRATQDSLTRTLAVKEKHTQQLVHDSVQLQETVTSLQSKLQTSECMLRDIGQTLDQTTSILNTERLQREQNQEQLHQCNKEMQRREIKISLLVKELTESKKQHADCQEQLLHREKDLEKLHQERDELRAKMEEQSSECVRLNQTKERLEADLALSHEKFHGSHLEVRSRDQLILQLRDEMKTAGQKYQATQEQMAELECELRHLNHTVRGHQEEACQLSRKVRDTERRKDQKEREQQRLHNQIRISQQQVEASEGKLRKQEDEMGLLHQQLKGAKEELDVASSQIQEQNETVAILKQKYAAAIEKVHRVQGQVELLEEELKYSQQQLGESQLETHSVKQEQAELEQRHREKVSQWESSQEALDQLTDELQANQTLLSERQQKVDHLRSLIGSLQEQGDKLRQQKLMLECDLRLHKKSHSHSDEEYLGLQRHSQQLQKRCTEQVERVAECEGAILQMKPELERQTQEMTQNLALSHRTHVSICGRLEQEVTRLKAQVTHLELELADTRKVHAALLRQSEEELEEARRDAAGGSREVDARRGEVQRLQEELRKQEEKTRSATREKQSLSAFIRQLSQEVEELRGKHQATVEDLAAGAEEVRRMEGCLREGKLAEEKIRSMAVKLETEVAELRTNLLQAVSHKLQAEGGKQDAQEQANMLRAELEETLSDNANIRHESQLVMTNVNRWITEQKASSENLTAQMKAQNELLLMVTKENEHLQEANDTLKVEVKRLKEVADEKERDAQCFKARIREHGIRQDARTVENQTCVAQNLSKIQQMQTRLRSNLEAVGMLNQQLNALSGENKRLRRQLEEERSLRRGAQPPPPTPPSAASSSHPPSAASSSHPPSAALPSTSPSPSPTALLLPPPSFLHPSVSLIPWACSRRRGGLMRF</sequence>
<evidence type="ECO:0000256" key="2">
    <source>
        <dbReference type="SAM" id="MobiDB-lite"/>
    </source>
</evidence>